<comment type="caution">
    <text evidence="3">The sequence shown here is derived from an EMBL/GenBank/DDBJ whole genome shotgun (WGS) entry which is preliminary data.</text>
</comment>
<dbReference type="Pfam" id="PF16261">
    <property type="entry name" value="DUF4915"/>
    <property type="match status" value="1"/>
</dbReference>
<reference evidence="3 4" key="1">
    <citation type="submission" date="2020-08" db="EMBL/GenBank/DDBJ databases">
        <title>Genomic Encyclopedia of Type Strains, Phase IV (KMG-IV): sequencing the most valuable type-strain genomes for metagenomic binning, comparative biology and taxonomic classification.</title>
        <authorList>
            <person name="Goeker M."/>
        </authorList>
    </citation>
    <scope>NUCLEOTIDE SEQUENCE [LARGE SCALE GENOMIC DNA]</scope>
    <source>
        <strain evidence="3 4">DSM 16268</strain>
    </source>
</reference>
<keyword evidence="4" id="KW-1185">Reference proteome</keyword>
<sequence length="375" mass="40368">MANDRADTAVEGGQAAAEDGISGPAPAARVQYSMSPGFSALLGAQKIGLALSSYQSGKLYMLGQNRDGGLLIHERFFRKAMGIAIPAPDTMILATLFQIITFRNVLEPGEAINDLYDACFVPRSIAVTGELDAHDVGRLADGRTIFVNTSYNCLATPSERHSFTPLWKPPFISKIVREDRCHMNGLAMEAGVARYVTAVSRSDTIDGWRDRRGDGGVVVDVGSGEIAATGLSMPHSPRFHRGRLWLLNSGTGELGTIDLATGRFEPVAFCPGFLRGLAFHGKFAFVGLSKPRYKRFEGLALDARLEAADSEPWCGIQVIDLDTGSCVQWFRIDGAISELYDLAVVPGVTRPMALGFATPEIMTLITQEPLAGMPG</sequence>
<evidence type="ECO:0000313" key="4">
    <source>
        <dbReference type="Proteomes" id="UP000523821"/>
    </source>
</evidence>
<dbReference type="Proteomes" id="UP000523821">
    <property type="component" value="Unassembled WGS sequence"/>
</dbReference>
<evidence type="ECO:0000313" key="3">
    <source>
        <dbReference type="EMBL" id="MBB5754357.1"/>
    </source>
</evidence>
<dbReference type="RefSeq" id="WP_210308559.1">
    <property type="nucleotide sequence ID" value="NZ_JACHOO010000008.1"/>
</dbReference>
<accession>A0A7W9L3A3</accession>
<proteinExistence type="predicted"/>
<dbReference type="NCBIfam" id="TIGR03032">
    <property type="entry name" value="TIGR03032 family protein"/>
    <property type="match status" value="1"/>
</dbReference>
<organism evidence="3 4">
    <name type="scientific">Prosthecomicrobium pneumaticum</name>
    <dbReference type="NCBI Taxonomy" id="81895"/>
    <lineage>
        <taxon>Bacteria</taxon>
        <taxon>Pseudomonadati</taxon>
        <taxon>Pseudomonadota</taxon>
        <taxon>Alphaproteobacteria</taxon>
        <taxon>Hyphomicrobiales</taxon>
        <taxon>Kaistiaceae</taxon>
        <taxon>Prosthecomicrobium</taxon>
    </lineage>
</organism>
<feature type="region of interest" description="Disordered" evidence="1">
    <location>
        <begin position="1"/>
        <end position="22"/>
    </location>
</feature>
<dbReference type="SUPFAM" id="SSF63825">
    <property type="entry name" value="YWTD domain"/>
    <property type="match status" value="1"/>
</dbReference>
<feature type="domain" description="Conserved hypothetical protein CHP03032" evidence="2">
    <location>
        <begin position="38"/>
        <end position="354"/>
    </location>
</feature>
<evidence type="ECO:0000256" key="1">
    <source>
        <dbReference type="SAM" id="MobiDB-lite"/>
    </source>
</evidence>
<dbReference type="EMBL" id="JACHOO010000008">
    <property type="protein sequence ID" value="MBB5754357.1"/>
    <property type="molecule type" value="Genomic_DNA"/>
</dbReference>
<protein>
    <submittedName>
        <fullName evidence="3">Uncharacterized protein (TIGR03032 family)</fullName>
    </submittedName>
</protein>
<dbReference type="AlphaFoldDB" id="A0A7W9L3A3"/>
<evidence type="ECO:0000259" key="2">
    <source>
        <dbReference type="Pfam" id="PF16261"/>
    </source>
</evidence>
<name>A0A7W9L3A3_9HYPH</name>
<gene>
    <name evidence="3" type="ORF">GGQ63_003443</name>
</gene>
<dbReference type="InterPro" id="IPR017481">
    <property type="entry name" value="CHP03032"/>
</dbReference>